<dbReference type="NCBIfam" id="TIGR01977">
    <property type="entry name" value="am_tr_V_EF2568"/>
    <property type="match status" value="1"/>
</dbReference>
<evidence type="ECO:0000256" key="1">
    <source>
        <dbReference type="ARBA" id="ARBA00001933"/>
    </source>
</evidence>
<organism evidence="6 7">
    <name type="scientific">Fusibacter ferrireducens</name>
    <dbReference type="NCBI Taxonomy" id="2785058"/>
    <lineage>
        <taxon>Bacteria</taxon>
        <taxon>Bacillati</taxon>
        <taxon>Bacillota</taxon>
        <taxon>Clostridia</taxon>
        <taxon>Eubacteriales</taxon>
        <taxon>Eubacteriales Family XII. Incertae Sedis</taxon>
        <taxon>Fusibacter</taxon>
    </lineage>
</organism>
<accession>A0ABR9ZUL6</accession>
<sequence length="382" mass="42266">MKTIYLDNGATSFPKPETVKTATLDYFDFVAGNAGRSTSSSRGVDRMIYDLREHLAQFFNFEYSDHVIFTKNITESINTILYGYLKEGDHVLISNYEHNAMLRPLVALAKSRHIEFEFIPFDLYGEVDAMDVQAMIKPNTRLIASLHASNVTGQILNVEKLGTVAKQNHIKFLLDTAQTAGFLEIDMKALHIDCLTFTGHKSLMGPTGTGGFLISPQMASETQPLVCGGTGSLSESYEQPEIMPDRFESGTLNLAGLMGLYAGLRWLDEKGYELIQCHERSLIQRLEAGLEPIEGVVCHNEVPFTQRTGVLALSFTHKDASWIAHALHQEYGIITRVGLQCAPVAHKTMGTYPSGVLRISVSPFSTADEIDQLIAAIKTLMK</sequence>
<gene>
    <name evidence="6" type="ORF">ISU02_13050</name>
</gene>
<evidence type="ECO:0000259" key="5">
    <source>
        <dbReference type="Pfam" id="PF00266"/>
    </source>
</evidence>
<dbReference type="InterPro" id="IPR010969">
    <property type="entry name" value="Cys_dSase-rel_unknwn_funct"/>
</dbReference>
<dbReference type="EMBL" id="JADKNH010000007">
    <property type="protein sequence ID" value="MBF4694041.1"/>
    <property type="molecule type" value="Genomic_DNA"/>
</dbReference>
<dbReference type="InterPro" id="IPR015421">
    <property type="entry name" value="PyrdxlP-dep_Trfase_major"/>
</dbReference>
<dbReference type="Pfam" id="PF00266">
    <property type="entry name" value="Aminotran_5"/>
    <property type="match status" value="1"/>
</dbReference>
<feature type="domain" description="Aminotransferase class V" evidence="5">
    <location>
        <begin position="4"/>
        <end position="373"/>
    </location>
</feature>
<dbReference type="InterPro" id="IPR020578">
    <property type="entry name" value="Aminotrans_V_PyrdxlP_BS"/>
</dbReference>
<keyword evidence="6" id="KW-0808">Transferase</keyword>
<dbReference type="Proteomes" id="UP000614200">
    <property type="component" value="Unassembled WGS sequence"/>
</dbReference>
<reference evidence="6 7" key="1">
    <citation type="submission" date="2020-11" db="EMBL/GenBank/DDBJ databases">
        <title>Fusibacter basophilias sp. nov.</title>
        <authorList>
            <person name="Qiu D."/>
        </authorList>
    </citation>
    <scope>NUCLEOTIDE SEQUENCE [LARGE SCALE GENOMIC DNA]</scope>
    <source>
        <strain evidence="6 7">Q10-2</strain>
    </source>
</reference>
<name>A0ABR9ZUL6_9FIRM</name>
<evidence type="ECO:0000256" key="4">
    <source>
        <dbReference type="RuleBase" id="RU004504"/>
    </source>
</evidence>
<dbReference type="PANTHER" id="PTHR43586:SF4">
    <property type="entry name" value="ISOPENICILLIN N EPIMERASE"/>
    <property type="match status" value="1"/>
</dbReference>
<comment type="similarity">
    <text evidence="3">Belongs to the class-V pyridoxal-phosphate-dependent aminotransferase family.</text>
</comment>
<dbReference type="PANTHER" id="PTHR43586">
    <property type="entry name" value="CYSTEINE DESULFURASE"/>
    <property type="match status" value="1"/>
</dbReference>
<keyword evidence="7" id="KW-1185">Reference proteome</keyword>
<dbReference type="RefSeq" id="WP_194702274.1">
    <property type="nucleotide sequence ID" value="NZ_JADKNH010000007.1"/>
</dbReference>
<comment type="cofactor">
    <cofactor evidence="1 4">
        <name>pyridoxal 5'-phosphate</name>
        <dbReference type="ChEBI" id="CHEBI:597326"/>
    </cofactor>
</comment>
<keyword evidence="2" id="KW-0663">Pyridoxal phosphate</keyword>
<dbReference type="Gene3D" id="3.90.1150.10">
    <property type="entry name" value="Aspartate Aminotransferase, domain 1"/>
    <property type="match status" value="1"/>
</dbReference>
<dbReference type="GO" id="GO:0008483">
    <property type="term" value="F:transaminase activity"/>
    <property type="evidence" value="ECO:0007669"/>
    <property type="project" value="UniProtKB-KW"/>
</dbReference>
<dbReference type="InterPro" id="IPR000192">
    <property type="entry name" value="Aminotrans_V_dom"/>
</dbReference>
<evidence type="ECO:0000256" key="2">
    <source>
        <dbReference type="ARBA" id="ARBA00022898"/>
    </source>
</evidence>
<evidence type="ECO:0000313" key="6">
    <source>
        <dbReference type="EMBL" id="MBF4694041.1"/>
    </source>
</evidence>
<dbReference type="Gene3D" id="3.40.640.10">
    <property type="entry name" value="Type I PLP-dependent aspartate aminotransferase-like (Major domain)"/>
    <property type="match status" value="1"/>
</dbReference>
<comment type="caution">
    <text evidence="6">The sequence shown here is derived from an EMBL/GenBank/DDBJ whole genome shotgun (WGS) entry which is preliminary data.</text>
</comment>
<dbReference type="InterPro" id="IPR015424">
    <property type="entry name" value="PyrdxlP-dep_Trfase"/>
</dbReference>
<keyword evidence="6" id="KW-0032">Aminotransferase</keyword>
<evidence type="ECO:0000313" key="7">
    <source>
        <dbReference type="Proteomes" id="UP000614200"/>
    </source>
</evidence>
<protein>
    <submittedName>
        <fullName evidence="6">Aminotransferase class V-fold PLP-dependent enzyme</fullName>
    </submittedName>
</protein>
<proteinExistence type="inferred from homology"/>
<evidence type="ECO:0000256" key="3">
    <source>
        <dbReference type="RuleBase" id="RU004075"/>
    </source>
</evidence>
<dbReference type="InterPro" id="IPR015422">
    <property type="entry name" value="PyrdxlP-dep_Trfase_small"/>
</dbReference>
<dbReference type="PROSITE" id="PS00595">
    <property type="entry name" value="AA_TRANSFER_CLASS_5"/>
    <property type="match status" value="1"/>
</dbReference>
<dbReference type="SUPFAM" id="SSF53383">
    <property type="entry name" value="PLP-dependent transferases"/>
    <property type="match status" value="1"/>
</dbReference>